<dbReference type="GeneID" id="19397711"/>
<dbReference type="PANTHER" id="PTHR23112">
    <property type="entry name" value="G PROTEIN-COUPLED RECEPTOR 157-RELATED"/>
    <property type="match status" value="1"/>
</dbReference>
<feature type="transmembrane region" description="Helical" evidence="5">
    <location>
        <begin position="170"/>
        <end position="190"/>
    </location>
</feature>
<evidence type="ECO:0000259" key="6">
    <source>
        <dbReference type="PROSITE" id="PS50261"/>
    </source>
</evidence>
<dbReference type="STRING" id="671987.R0JUU1"/>
<dbReference type="GO" id="GO:0005886">
    <property type="term" value="C:plasma membrane"/>
    <property type="evidence" value="ECO:0007669"/>
    <property type="project" value="TreeGrafter"/>
</dbReference>
<evidence type="ECO:0000256" key="5">
    <source>
        <dbReference type="SAM" id="Phobius"/>
    </source>
</evidence>
<feature type="transmembrane region" description="Helical" evidence="5">
    <location>
        <begin position="327"/>
        <end position="346"/>
    </location>
</feature>
<dbReference type="AlphaFoldDB" id="R0JUU1"/>
<evidence type="ECO:0000256" key="3">
    <source>
        <dbReference type="ARBA" id="ARBA00022989"/>
    </source>
</evidence>
<dbReference type="PANTHER" id="PTHR23112:SF0">
    <property type="entry name" value="TRANSMEMBRANE PROTEIN 116"/>
    <property type="match status" value="1"/>
</dbReference>
<evidence type="ECO:0000256" key="2">
    <source>
        <dbReference type="ARBA" id="ARBA00022692"/>
    </source>
</evidence>
<dbReference type="HOGENOM" id="CLU_024810_3_1_1"/>
<keyword evidence="4 5" id="KW-0472">Membrane</keyword>
<reference evidence="7 8" key="1">
    <citation type="journal article" date="2012" name="PLoS Pathog.">
        <title>Diverse lifestyles and strategies of plant pathogenesis encoded in the genomes of eighteen Dothideomycetes fungi.</title>
        <authorList>
            <person name="Ohm R.A."/>
            <person name="Feau N."/>
            <person name="Henrissat B."/>
            <person name="Schoch C.L."/>
            <person name="Horwitz B.A."/>
            <person name="Barry K.W."/>
            <person name="Condon B.J."/>
            <person name="Copeland A.C."/>
            <person name="Dhillon B."/>
            <person name="Glaser F."/>
            <person name="Hesse C.N."/>
            <person name="Kosti I."/>
            <person name="LaButti K."/>
            <person name="Lindquist E.A."/>
            <person name="Lucas S."/>
            <person name="Salamov A.A."/>
            <person name="Bradshaw R.E."/>
            <person name="Ciuffetti L."/>
            <person name="Hamelin R.C."/>
            <person name="Kema G.H.J."/>
            <person name="Lawrence C."/>
            <person name="Scott J.A."/>
            <person name="Spatafora J.W."/>
            <person name="Turgeon B.G."/>
            <person name="de Wit P.J.G.M."/>
            <person name="Zhong S."/>
            <person name="Goodwin S.B."/>
            <person name="Grigoriev I.V."/>
        </authorList>
    </citation>
    <scope>NUCLEOTIDE SEQUENCE [LARGE SCALE GENOMIC DNA]</scope>
    <source>
        <strain evidence="8">28A</strain>
    </source>
</reference>
<dbReference type="GO" id="GO:0007189">
    <property type="term" value="P:adenylate cyclase-activating G protein-coupled receptor signaling pathway"/>
    <property type="evidence" value="ECO:0007669"/>
    <property type="project" value="TreeGrafter"/>
</dbReference>
<keyword evidence="3 5" id="KW-1133">Transmembrane helix</keyword>
<feature type="domain" description="G-protein coupled receptors family 2 profile 2" evidence="6">
    <location>
        <begin position="13"/>
        <end position="182"/>
    </location>
</feature>
<dbReference type="GO" id="GO:0007166">
    <property type="term" value="P:cell surface receptor signaling pathway"/>
    <property type="evidence" value="ECO:0007669"/>
    <property type="project" value="InterPro"/>
</dbReference>
<accession>R0JUU1</accession>
<dbReference type="Pfam" id="PF05462">
    <property type="entry name" value="Dicty_CAR"/>
    <property type="match status" value="1"/>
</dbReference>
<dbReference type="PRINTS" id="PR02001">
    <property type="entry name" value="GCR1CAMPR"/>
</dbReference>
<evidence type="ECO:0000313" key="8">
    <source>
        <dbReference type="Proteomes" id="UP000016935"/>
    </source>
</evidence>
<comment type="subcellular location">
    <subcellularLocation>
        <location evidence="1">Membrane</location>
        <topology evidence="1">Multi-pass membrane protein</topology>
    </subcellularLocation>
</comment>
<dbReference type="InterPro" id="IPR022343">
    <property type="entry name" value="GCR1-cAMP_receptor"/>
</dbReference>
<sequence>MSDPLSPDKEFALMVATRTASVFSVIGSSIIVSTFIYFPFFRKPINRLVFYATLGNILTNVATLMSVSVIPKDGESPSGLCELQGLLIQWFMVADSFWVLCMAVNVLLVFFYGYDARQLRGLEKWYFVFSYGVPAVPVVIYVSLDHVGRPIIGSATLWCWVAVEHDWMRIAFFYAPAWVMIFGTCTIYTITGYRIWQRTVELHSLSQDSYHFGTIESTIGAKGGDMVNGSAANKIVVTTQIQCDIQSIDSFSSVQMFSMGTQPDDQITEQPLDDLEAQNSLHSSKSECHGGEVTMITSTLPADDSEVPNLSTPRFVGKKRGRTHAAAMAYFQVAFLMFIALTIVWVPSSINRMYQFVNARHPSFALNIISAIVLPLQGAWNAAIYIFTTRAECRRAWRETLSKTRGKPLQPQLQQDLFHKTISSSQATRESTIDIALDEILERGTWVHHTGIPR</sequence>
<evidence type="ECO:0000256" key="4">
    <source>
        <dbReference type="ARBA" id="ARBA00023136"/>
    </source>
</evidence>
<keyword evidence="8" id="KW-1185">Reference proteome</keyword>
<organism evidence="7 8">
    <name type="scientific">Exserohilum turcicum (strain 28A)</name>
    <name type="common">Northern leaf blight fungus</name>
    <name type="synonym">Setosphaeria turcica</name>
    <dbReference type="NCBI Taxonomy" id="671987"/>
    <lineage>
        <taxon>Eukaryota</taxon>
        <taxon>Fungi</taxon>
        <taxon>Dikarya</taxon>
        <taxon>Ascomycota</taxon>
        <taxon>Pezizomycotina</taxon>
        <taxon>Dothideomycetes</taxon>
        <taxon>Pleosporomycetidae</taxon>
        <taxon>Pleosporales</taxon>
        <taxon>Pleosporineae</taxon>
        <taxon>Pleosporaceae</taxon>
        <taxon>Exserohilum</taxon>
    </lineage>
</organism>
<keyword evidence="2 5" id="KW-0812">Transmembrane</keyword>
<evidence type="ECO:0000313" key="7">
    <source>
        <dbReference type="EMBL" id="EOA81274.1"/>
    </source>
</evidence>
<feature type="transmembrane region" description="Helical" evidence="5">
    <location>
        <begin position="20"/>
        <end position="41"/>
    </location>
</feature>
<dbReference type="Gene3D" id="1.20.1070.10">
    <property type="entry name" value="Rhodopsin 7-helix transmembrane proteins"/>
    <property type="match status" value="1"/>
</dbReference>
<evidence type="ECO:0000256" key="1">
    <source>
        <dbReference type="ARBA" id="ARBA00004141"/>
    </source>
</evidence>
<feature type="transmembrane region" description="Helical" evidence="5">
    <location>
        <begin position="90"/>
        <end position="113"/>
    </location>
</feature>
<feature type="transmembrane region" description="Helical" evidence="5">
    <location>
        <begin position="48"/>
        <end position="70"/>
    </location>
</feature>
<dbReference type="Proteomes" id="UP000016935">
    <property type="component" value="Unassembled WGS sequence"/>
</dbReference>
<dbReference type="InterPro" id="IPR017981">
    <property type="entry name" value="GPCR_2-like_7TM"/>
</dbReference>
<protein>
    <recommendedName>
        <fullName evidence="6">G-protein coupled receptors family 2 profile 2 domain-containing protein</fullName>
    </recommendedName>
</protein>
<dbReference type="RefSeq" id="XP_008030786.1">
    <property type="nucleotide sequence ID" value="XM_008032595.1"/>
</dbReference>
<name>R0JUU1_EXST2</name>
<dbReference type="EMBL" id="KB908866">
    <property type="protein sequence ID" value="EOA81274.1"/>
    <property type="molecule type" value="Genomic_DNA"/>
</dbReference>
<reference evidence="7 8" key="2">
    <citation type="journal article" date="2013" name="PLoS Genet.">
        <title>Comparative genome structure, secondary metabolite, and effector coding capacity across Cochliobolus pathogens.</title>
        <authorList>
            <person name="Condon B.J."/>
            <person name="Leng Y."/>
            <person name="Wu D."/>
            <person name="Bushley K.E."/>
            <person name="Ohm R.A."/>
            <person name="Otillar R."/>
            <person name="Martin J."/>
            <person name="Schackwitz W."/>
            <person name="Grimwood J."/>
            <person name="MohdZainudin N."/>
            <person name="Xue C."/>
            <person name="Wang R."/>
            <person name="Manning V.A."/>
            <person name="Dhillon B."/>
            <person name="Tu Z.J."/>
            <person name="Steffenson B.J."/>
            <person name="Salamov A."/>
            <person name="Sun H."/>
            <person name="Lowry S."/>
            <person name="LaButti K."/>
            <person name="Han J."/>
            <person name="Copeland A."/>
            <person name="Lindquist E."/>
            <person name="Barry K."/>
            <person name="Schmutz J."/>
            <person name="Baker S.E."/>
            <person name="Ciuffetti L.M."/>
            <person name="Grigoriev I.V."/>
            <person name="Zhong S."/>
            <person name="Turgeon B.G."/>
        </authorList>
    </citation>
    <scope>NUCLEOTIDE SEQUENCE [LARGE SCALE GENOMIC DNA]</scope>
    <source>
        <strain evidence="8">28A</strain>
    </source>
</reference>
<gene>
    <name evidence="7" type="ORF">SETTUDRAFT_157224</name>
</gene>
<dbReference type="GO" id="GO:0004930">
    <property type="term" value="F:G protein-coupled receptor activity"/>
    <property type="evidence" value="ECO:0007669"/>
    <property type="project" value="TreeGrafter"/>
</dbReference>
<dbReference type="OrthoDB" id="18453at2759"/>
<dbReference type="SUPFAM" id="SSF81321">
    <property type="entry name" value="Family A G protein-coupled receptor-like"/>
    <property type="match status" value="1"/>
</dbReference>
<dbReference type="eggNOG" id="ENOG502QWAA">
    <property type="taxonomic scope" value="Eukaryota"/>
</dbReference>
<dbReference type="PROSITE" id="PS50261">
    <property type="entry name" value="G_PROTEIN_RECEP_F2_4"/>
    <property type="match status" value="1"/>
</dbReference>
<feature type="transmembrane region" description="Helical" evidence="5">
    <location>
        <begin position="366"/>
        <end position="388"/>
    </location>
</feature>
<feature type="transmembrane region" description="Helical" evidence="5">
    <location>
        <begin position="125"/>
        <end position="144"/>
    </location>
</feature>
<proteinExistence type="predicted"/>